<sequence>MVLIPEDVANAQIEEALGTIKALGRVRVRGRTVSLKLDSHRVLCECKETVDPTKVPPELLPEGKMKKWMIVIAYESPTPSSPLKSLLEEPPESGSAESIIRAVGDLLTKMGTPSGDNSSYRRLRVFSGTLPTPVGEESLEHWLEHARLMVEESECSPKEKRRRIMESLKGPALAVLKAVRTADPEVSPARCLEAIESAFGSAETGEDLYFAFRLLQQQPKEKLSDFLRRVELSLTKVVRRGGLPTSRADRARVEQLLRGAIHSDMMLVQLKLRERKENPPSFLELLSEIRSEEEYESSRTKLNTSVQRVHTNSATDNRQDNVERLRTEIQELKSMFTAMSTLPNKVVAYSKGSVSMTKMHTPETVLRVEPSRQTHSDNRKQPSNDSDGNFCYRCGENGHYSAKCQNAENQAKVIRKLIHALKKAKQGDLSSQASGDGHTVCSAKKSEVTTLERGIPPGLIGPCSIIPVKINGQHCDALLDSGSQITIIFKPWYEHYLSDVPIQPVSGLAIWGLSETSYPYLGYVVVEMEFPEKVTGAKETLSVLALICPSSKKS</sequence>
<dbReference type="GeneID" id="122142015"/>
<dbReference type="KEGG" id="ccar:122142015"/>
<dbReference type="PANTHER" id="PTHR23095:SF51">
    <property type="entry name" value="PARANEOPLASTIC ANTIGEN MA1 HOMOLOG-RELATED"/>
    <property type="match status" value="1"/>
</dbReference>
<dbReference type="Proteomes" id="UP001155660">
    <property type="component" value="Chromosome B23"/>
</dbReference>
<evidence type="ECO:0000256" key="2">
    <source>
        <dbReference type="SAM" id="MobiDB-lite"/>
    </source>
</evidence>
<dbReference type="RefSeq" id="XP_042607265.1">
    <property type="nucleotide sequence ID" value="XM_042751331.1"/>
</dbReference>
<organism evidence="4">
    <name type="scientific">Cyprinus carpio</name>
    <name type="common">Common carp</name>
    <dbReference type="NCBI Taxonomy" id="7962"/>
    <lineage>
        <taxon>Eukaryota</taxon>
        <taxon>Metazoa</taxon>
        <taxon>Chordata</taxon>
        <taxon>Craniata</taxon>
        <taxon>Vertebrata</taxon>
        <taxon>Euteleostomi</taxon>
        <taxon>Actinopterygii</taxon>
        <taxon>Neopterygii</taxon>
        <taxon>Teleostei</taxon>
        <taxon>Ostariophysi</taxon>
        <taxon>Cypriniformes</taxon>
        <taxon>Cyprinidae</taxon>
        <taxon>Cyprininae</taxon>
        <taxon>Cyprinus</taxon>
    </lineage>
</organism>
<dbReference type="PROSITE" id="PS00141">
    <property type="entry name" value="ASP_PROTEASE"/>
    <property type="match status" value="1"/>
</dbReference>
<dbReference type="InterPro" id="IPR001969">
    <property type="entry name" value="Aspartic_peptidase_AS"/>
</dbReference>
<dbReference type="Pfam" id="PF14893">
    <property type="entry name" value="PNMA"/>
    <property type="match status" value="1"/>
</dbReference>
<reference evidence="4" key="1">
    <citation type="submission" date="2025-08" db="UniProtKB">
        <authorList>
            <consortium name="RefSeq"/>
        </authorList>
    </citation>
    <scope>IDENTIFICATION</scope>
    <source>
        <tissue evidence="4">Muscle</tissue>
    </source>
</reference>
<evidence type="ECO:0000313" key="4">
    <source>
        <dbReference type="RefSeq" id="XP_042607265.1"/>
    </source>
</evidence>
<proteinExistence type="predicted"/>
<dbReference type="InterPro" id="IPR001878">
    <property type="entry name" value="Znf_CCHC"/>
</dbReference>
<evidence type="ECO:0000259" key="3">
    <source>
        <dbReference type="PROSITE" id="PS50158"/>
    </source>
</evidence>
<feature type="domain" description="CCHC-type" evidence="3">
    <location>
        <begin position="391"/>
        <end position="406"/>
    </location>
</feature>
<feature type="region of interest" description="Disordered" evidence="2">
    <location>
        <begin position="364"/>
        <end position="388"/>
    </location>
</feature>
<dbReference type="InterPro" id="IPR026523">
    <property type="entry name" value="PNMA"/>
</dbReference>
<keyword evidence="1" id="KW-0862">Zinc</keyword>
<accession>A0A9Q9XTE7</accession>
<feature type="compositionally biased region" description="Basic and acidic residues" evidence="2">
    <location>
        <begin position="369"/>
        <end position="382"/>
    </location>
</feature>
<name>A0A9Q9XTE7_CYPCA</name>
<dbReference type="GO" id="GO:0004190">
    <property type="term" value="F:aspartic-type endopeptidase activity"/>
    <property type="evidence" value="ECO:0007669"/>
    <property type="project" value="InterPro"/>
</dbReference>
<gene>
    <name evidence="4" type="primary">LOC122142015</name>
</gene>
<dbReference type="InterPro" id="IPR048270">
    <property type="entry name" value="PNMA_C"/>
</dbReference>
<dbReference type="GO" id="GO:0008270">
    <property type="term" value="F:zinc ion binding"/>
    <property type="evidence" value="ECO:0007669"/>
    <property type="project" value="UniProtKB-KW"/>
</dbReference>
<evidence type="ECO:0000256" key="1">
    <source>
        <dbReference type="PROSITE-ProRule" id="PRU00047"/>
    </source>
</evidence>
<dbReference type="GO" id="GO:0003676">
    <property type="term" value="F:nucleic acid binding"/>
    <property type="evidence" value="ECO:0007669"/>
    <property type="project" value="InterPro"/>
</dbReference>
<dbReference type="GO" id="GO:0006508">
    <property type="term" value="P:proteolysis"/>
    <property type="evidence" value="ECO:0007669"/>
    <property type="project" value="InterPro"/>
</dbReference>
<keyword evidence="1" id="KW-0479">Metal-binding</keyword>
<protein>
    <submittedName>
        <fullName evidence="4">Paraneoplastic antigen Ma1 homolog</fullName>
    </submittedName>
</protein>
<keyword evidence="1" id="KW-0863">Zinc-finger</keyword>
<dbReference type="PROSITE" id="PS50158">
    <property type="entry name" value="ZF_CCHC"/>
    <property type="match status" value="1"/>
</dbReference>
<dbReference type="PANTHER" id="PTHR23095">
    <property type="entry name" value="PARANEOPLASTIC ANTIGEN"/>
    <property type="match status" value="1"/>
</dbReference>
<dbReference type="AlphaFoldDB" id="A0A9Q9XTE7"/>
<dbReference type="OrthoDB" id="115435at2759"/>